<dbReference type="Gene3D" id="1.20.900.10">
    <property type="entry name" value="Dbl homology (DH) domain"/>
    <property type="match status" value="1"/>
</dbReference>
<name>A0A8H8U1R7_9HELO</name>
<dbReference type="SUPFAM" id="SSF48065">
    <property type="entry name" value="DBL homology domain (DH-domain)"/>
    <property type="match status" value="1"/>
</dbReference>
<sequence>MAHAHGPLSRTNTAPVFPTRNTNGLSGLSQTMSHSSRSSQLSGSTAFTSSSSTSLSSLASSATMLPPPTSGSVVATNNIINQQADASRSLYQICVQLRQRLAQVPGFDVHLHDSENEEDEEDMDPVSSLWRCLRKGTPLMTIYNAIQPPIPLHLDEKIETPLKRAKRATFKFVEACLKGELGVPPGECFALSDLFGDDTTGFVKVTQVINLVLDVAQQRGQLLSVEEKSVDPAAMTVSEKMSYRDHVVAEMVNTERKYVQDLENLHDLKKQIEQNGVVPGDVVHEIFLNINAILDFQRRFLIKIETTNSQSKDQQQWGLPFVNYEESFNIYRPFIANQRKAAAIAKRDFSKLSQAKHAIVVDFNTLDGFLLKPMQRLVKYPLLLKDLRDKGGLDETMKTDLTAGIEASNRVLREANDAVDQELRREAREDLESRVDDWKNHQIDHFGDLLMHGQFMVVTGKSDVQKEVGPQSLQSLRRLSVRNTGAPAFWRKALEADPAYSSSASPETPVISVGTQDEELNPNKLMGTQKDKKDKNKNKEHNKNAKLQLKGRIFMTNVTDVVSQAKQGSYAIQIFWKGDPGVENFIIRFSNEDTMKKWYAGVHDQRTAHANSAQRGNSPDSLATDFAWMRDQTAAMPNPYAQQEDEEDEDENVQQIFGYANQPMPRNASSTSLRSRSTTGDSSQSLAGIARAPPPRFPMGFQNPPLSLQTSNTSMPSPTQRGCDSYFSPVGESPASSRTSTASSMFPFPRQGTPLGSWEDQNRYTAPAGPRAPSRGSQTPLDTYQMNGRTPQRPSLPAMASQSAQASAAAQRSRSYSTPDINGQGGGRQRINGTPSSQVPAVPGIPAHLHPAYDSGIPRSQNSSPNGMPIRTNTQSPGAQRERMPIGQYPNGAPQYARNNSIGIPTSSADSRAMSPPLGSALSGDSDNLPTQLKVKVNCDGNYVTLVVAFNITYQSLIDRIDAKVGRFSNNAIARGTMKLRYRDEDGDFVTIESDDDVQIAFQEWREAQKAQYHAGQLGEIELFCLGVDN</sequence>
<dbReference type="InterPro" id="IPR035899">
    <property type="entry name" value="DBL_dom_sf"/>
</dbReference>
<comment type="caution">
    <text evidence="4">The sequence shown here is derived from an EMBL/GenBank/DDBJ whole genome shotgun (WGS) entry which is preliminary data.</text>
</comment>
<gene>
    <name evidence="4" type="primary">scd1</name>
    <name evidence="4" type="ORF">LHYA1_G001232</name>
</gene>
<dbReference type="InterPro" id="IPR053793">
    <property type="entry name" value="PB1-like"/>
</dbReference>
<dbReference type="GeneID" id="41981430"/>
<evidence type="ECO:0000259" key="2">
    <source>
        <dbReference type="PROSITE" id="PS50010"/>
    </source>
</evidence>
<dbReference type="SUPFAM" id="SSF50729">
    <property type="entry name" value="PH domain-like"/>
    <property type="match status" value="1"/>
</dbReference>
<dbReference type="Pfam" id="PF00564">
    <property type="entry name" value="PB1"/>
    <property type="match status" value="1"/>
</dbReference>
<feature type="region of interest" description="Disordered" evidence="1">
    <location>
        <begin position="659"/>
        <end position="925"/>
    </location>
</feature>
<feature type="compositionally biased region" description="Polar residues" evidence="1">
    <location>
        <begin position="704"/>
        <end position="722"/>
    </location>
</feature>
<keyword evidence="5" id="KW-1185">Reference proteome</keyword>
<dbReference type="GO" id="GO:0000935">
    <property type="term" value="C:division septum"/>
    <property type="evidence" value="ECO:0007669"/>
    <property type="project" value="TreeGrafter"/>
</dbReference>
<organism evidence="4 5">
    <name type="scientific">Lachnellula hyalina</name>
    <dbReference type="NCBI Taxonomy" id="1316788"/>
    <lineage>
        <taxon>Eukaryota</taxon>
        <taxon>Fungi</taxon>
        <taxon>Dikarya</taxon>
        <taxon>Ascomycota</taxon>
        <taxon>Pezizomycotina</taxon>
        <taxon>Leotiomycetes</taxon>
        <taxon>Helotiales</taxon>
        <taxon>Lachnaceae</taxon>
        <taxon>Lachnellula</taxon>
    </lineage>
</organism>
<evidence type="ECO:0000259" key="3">
    <source>
        <dbReference type="PROSITE" id="PS51745"/>
    </source>
</evidence>
<dbReference type="PANTHER" id="PTHR47339">
    <property type="entry name" value="CELL DIVISION CONTROL PROTEIN 24"/>
    <property type="match status" value="1"/>
</dbReference>
<dbReference type="SUPFAM" id="SSF54277">
    <property type="entry name" value="CAD &amp; PB1 domains"/>
    <property type="match status" value="1"/>
</dbReference>
<dbReference type="OrthoDB" id="1594986at2759"/>
<dbReference type="PROSITE" id="PS50010">
    <property type="entry name" value="DH_2"/>
    <property type="match status" value="1"/>
</dbReference>
<dbReference type="GO" id="GO:0030010">
    <property type="term" value="P:establishment of cell polarity"/>
    <property type="evidence" value="ECO:0007669"/>
    <property type="project" value="TreeGrafter"/>
</dbReference>
<dbReference type="SMART" id="SM00666">
    <property type="entry name" value="PB1"/>
    <property type="match status" value="1"/>
</dbReference>
<feature type="domain" description="PB1" evidence="3">
    <location>
        <begin position="932"/>
        <end position="1028"/>
    </location>
</feature>
<dbReference type="GO" id="GO:0005085">
    <property type="term" value="F:guanyl-nucleotide exchange factor activity"/>
    <property type="evidence" value="ECO:0007669"/>
    <property type="project" value="InterPro"/>
</dbReference>
<dbReference type="GO" id="GO:0043332">
    <property type="term" value="C:mating projection tip"/>
    <property type="evidence" value="ECO:0007669"/>
    <property type="project" value="TreeGrafter"/>
</dbReference>
<feature type="compositionally biased region" description="Low complexity" evidence="1">
    <location>
        <begin position="800"/>
        <end position="815"/>
    </location>
</feature>
<feature type="domain" description="DH" evidence="2">
    <location>
        <begin position="243"/>
        <end position="418"/>
    </location>
</feature>
<dbReference type="InterPro" id="IPR011993">
    <property type="entry name" value="PH-like_dom_sf"/>
</dbReference>
<feature type="compositionally biased region" description="Polar residues" evidence="1">
    <location>
        <begin position="858"/>
        <end position="878"/>
    </location>
</feature>
<dbReference type="FunFam" id="3.10.20.90:FF:000176">
    <property type="entry name" value="Rho guanyl nucleotide exchange factor"/>
    <property type="match status" value="1"/>
</dbReference>
<dbReference type="InterPro" id="IPR010481">
    <property type="entry name" value="Cdc24/Scd1_N"/>
</dbReference>
<dbReference type="SMART" id="SM00325">
    <property type="entry name" value="RhoGEF"/>
    <property type="match status" value="1"/>
</dbReference>
<dbReference type="InterPro" id="IPR000270">
    <property type="entry name" value="PB1_dom"/>
</dbReference>
<dbReference type="GO" id="GO:0031106">
    <property type="term" value="P:septin ring organization"/>
    <property type="evidence" value="ECO:0007669"/>
    <property type="project" value="TreeGrafter"/>
</dbReference>
<feature type="compositionally biased region" description="Low complexity" evidence="1">
    <location>
        <begin position="666"/>
        <end position="683"/>
    </location>
</feature>
<dbReference type="InterPro" id="IPR053026">
    <property type="entry name" value="CDC42_GEF"/>
</dbReference>
<dbReference type="RefSeq" id="XP_031009487.1">
    <property type="nucleotide sequence ID" value="XM_031146216.1"/>
</dbReference>
<dbReference type="Pfam" id="PF00621">
    <property type="entry name" value="RhoGEF"/>
    <property type="match status" value="1"/>
</dbReference>
<evidence type="ECO:0000256" key="1">
    <source>
        <dbReference type="SAM" id="MobiDB-lite"/>
    </source>
</evidence>
<dbReference type="InterPro" id="IPR000219">
    <property type="entry name" value="DH_dom"/>
</dbReference>
<dbReference type="AlphaFoldDB" id="A0A8H8U1R7"/>
<dbReference type="EMBL" id="QGMH01000005">
    <property type="protein sequence ID" value="TVY30701.1"/>
    <property type="molecule type" value="Genomic_DNA"/>
</dbReference>
<feature type="compositionally biased region" description="Low complexity" evidence="1">
    <location>
        <begin position="28"/>
        <end position="47"/>
    </location>
</feature>
<dbReference type="Proteomes" id="UP000431533">
    <property type="component" value="Unassembled WGS sequence"/>
</dbReference>
<proteinExistence type="predicted"/>
<evidence type="ECO:0000313" key="5">
    <source>
        <dbReference type="Proteomes" id="UP000431533"/>
    </source>
</evidence>
<dbReference type="CDD" id="cd05992">
    <property type="entry name" value="PB1"/>
    <property type="match status" value="1"/>
</dbReference>
<feature type="region of interest" description="Disordered" evidence="1">
    <location>
        <begin position="497"/>
        <end position="543"/>
    </location>
</feature>
<dbReference type="CDD" id="cd00160">
    <property type="entry name" value="RhoGEF"/>
    <property type="match status" value="1"/>
</dbReference>
<dbReference type="GO" id="GO:0005737">
    <property type="term" value="C:cytoplasm"/>
    <property type="evidence" value="ECO:0007669"/>
    <property type="project" value="TreeGrafter"/>
</dbReference>
<accession>A0A8H8U1R7</accession>
<feature type="region of interest" description="Disordered" evidence="1">
    <location>
        <begin position="1"/>
        <end position="47"/>
    </location>
</feature>
<evidence type="ECO:0000313" key="4">
    <source>
        <dbReference type="EMBL" id="TVY30701.1"/>
    </source>
</evidence>
<dbReference type="PROSITE" id="PS51745">
    <property type="entry name" value="PB1"/>
    <property type="match status" value="1"/>
</dbReference>
<feature type="compositionally biased region" description="Polar residues" evidence="1">
    <location>
        <begin position="9"/>
        <end position="27"/>
    </location>
</feature>
<feature type="compositionally biased region" description="Polar residues" evidence="1">
    <location>
        <begin position="897"/>
        <end position="910"/>
    </location>
</feature>
<dbReference type="Gene3D" id="3.10.20.90">
    <property type="entry name" value="Phosphatidylinositol 3-kinase Catalytic Subunit, Chain A, domain 1"/>
    <property type="match status" value="1"/>
</dbReference>
<dbReference type="PANTHER" id="PTHR47339:SF1">
    <property type="entry name" value="CELL DIVISION CONTROL PROTEIN 24"/>
    <property type="match status" value="1"/>
</dbReference>
<dbReference type="GO" id="GO:0005634">
    <property type="term" value="C:nucleus"/>
    <property type="evidence" value="ECO:0007669"/>
    <property type="project" value="TreeGrafter"/>
</dbReference>
<dbReference type="Pfam" id="PF06395">
    <property type="entry name" value="CDC24"/>
    <property type="match status" value="1"/>
</dbReference>
<protein>
    <submittedName>
        <fullName evidence="4">Rho guanine nucleotide exchange factor</fullName>
    </submittedName>
</protein>
<dbReference type="Pfam" id="PF15411">
    <property type="entry name" value="PH_10"/>
    <property type="match status" value="1"/>
</dbReference>
<feature type="compositionally biased region" description="Basic and acidic residues" evidence="1">
    <location>
        <begin position="529"/>
        <end position="543"/>
    </location>
</feature>
<feature type="compositionally biased region" description="Polar residues" evidence="1">
    <location>
        <begin position="775"/>
        <end position="793"/>
    </location>
</feature>
<feature type="compositionally biased region" description="Low complexity" evidence="1">
    <location>
        <begin position="733"/>
        <end position="744"/>
    </location>
</feature>
<reference evidence="4 5" key="1">
    <citation type="submission" date="2018-05" db="EMBL/GenBank/DDBJ databases">
        <title>Genome sequencing and assembly of the regulated plant pathogen Lachnellula willkommii and related sister species for the development of diagnostic species identification markers.</title>
        <authorList>
            <person name="Giroux E."/>
            <person name="Bilodeau G."/>
        </authorList>
    </citation>
    <scope>NUCLEOTIDE SEQUENCE [LARGE SCALE GENOMIC DNA]</scope>
    <source>
        <strain evidence="4 5">CBS 185.66</strain>
    </source>
</reference>
<dbReference type="Gene3D" id="2.30.29.30">
    <property type="entry name" value="Pleckstrin-homology domain (PH domain)/Phosphotyrosine-binding domain (PTB)"/>
    <property type="match status" value="1"/>
</dbReference>